<feature type="compositionally biased region" description="Basic residues" evidence="1">
    <location>
        <begin position="87"/>
        <end position="98"/>
    </location>
</feature>
<feature type="compositionally biased region" description="Basic and acidic residues" evidence="1">
    <location>
        <begin position="151"/>
        <end position="163"/>
    </location>
</feature>
<comment type="caution">
    <text evidence="2">The sequence shown here is derived from an EMBL/GenBank/DDBJ whole genome shotgun (WGS) entry which is preliminary data.</text>
</comment>
<sequence>MSYSRPHTRAPTRGSVGYRLHVPRALPRSVALPHRVYTVTRAKTSRHSKIQVPGALRPIATAPLRDRPRLSRSSSAVPVVHPITPLRGRHTTKGRRRSGASTRRSEGASTSRQGGRRIGTAGAPGRGRVSDMYTPGTKSTEQSDSGYEWPSDDREGGRGERGKPRVQQRLPVPPSHTPTPVGKVIHIAPDGSLSMQSPENPSTSIGGGTTLPAPLIDRTCSVDSCHVDLPLPTRPVVMPPANIEDTNLTESVPGYCRLPGREESSPWVKASVYRADYTHGLLYVCTPQGLRVCVPFGWFSADTPSTQGLTPIEHRDMCDCVDCVRDRETRDSGTSGASVFLTETTGIREIEQSDDATECTSMPLGEVLRRDTAGYVVPETFQPETLMGVGSAMGDGVWGEGGGGDAWSDSGGSDTNTDTDSVSDPVQWDIEACSYAPSPTLGPHATVLAIRARVLSRAGVSSSTPVPDVTAFIASCVESTVDTAPLAPTGGRTGLSRRHWAIPKDEESWRIGVEELSKRRTWLQDRLVLHVPGLYLRVVSFVSMLEGLRTLLTSITPLAVMHNREQVLSALVSFRHDMLSPTRDPLATRSPIPIPATQTEADADSAATVRQWHASVLSILTDVVREGMVQVFLAGLRLSLDRSAYRRLFAPTGTGSPSPAEACPSDPEVVQCKARIARVRALLRVLNMMVLTTLAEAAVSVYSTLSQYKALHSADISFHTPPWRLLARPTGGDPLSLWSYLPGSWLERGTQYPRRPVMVMRFRHMRLRGKHMFAPTSIKGMEDLKRALAELVTVFKTWECQDHLTLGEKGDERPTLVCEVPVRDSVTHEAVLNISEPIPDLKAILAIHTHRANMDIQVDSATLSSATGFTSRASMHKWLNFHLASYTPINGGTILTTCLNAVSGLLCTSPVHAEWVSLDAFQHFLDQHIPVAYTTGLVYHLEPMRTALQGVYEAKRKTTVELHKALLVSTVSCIWSMSHQLVQATDAPLHTPEDVSVSEALSGIMMRNLARWRSAVASVEEYSLAMLDRCVPIPIQSQLDSIRLGVLVKGLPSRLGTLRERQVAARQRIRHQITALSSTLSSLCTRVMHALHQMAQLTDTSLSDLTDGWASPQEQEQSSCLFTPFEVPQLDAYPGLERVEEYLERGGADELNGYDLAVVNTLAGVIDAWERETGLIVLPGLRKSLERESYSEETETNGIFESYQRAEKQSTIEIRRVCAELSDVTTRTQHGIAVLQGWVDLLGDTETVVPLLGNKGHLPGDIHLLAECTDLVHRTETMMHSLDTDMVTDIDVPCLSQLVEQVSACKERMSKAFQASYAPNFTFGEHLSSCSNGLWPSLEILTVLMGGTLKIRHLQQLERTLGMPLGSLDTVTVKELMDMGIMTRLDVVTSVFDRALEEGYVLDKLDRCSAIMDSWKMDIPDPSSFSLPPSFFGSVRVMRLYVQREVASKYSDTITCQARKVEAKLVHSIHCGSLLTYAVHYLSIARLLSALDGSGIYQRANRKWEQLTRSLVRRAKVRLLDILLDADLAERLEGILTAVVPLVHRIQRTPVVRSLSTLQGEGRSLRHFPLASAVSGWVIEQTLAGDQGHALGQCSTDECTLQVPNLMYNIDGYVCRGTQRPDCPTGWEVTGLVSGTDRDGESETAGYSESLWLCHPVPLPAHLGLLPSALVPAVAETLYSQVESAIERLEAKDMDGYWDSTVHVYQAQLMALSYYIHSEMRSCPLSEAHETAATLREQIATPTDTTTTSVASSHLSWQGCVWLDMCLGGKAESARLDKTGESLTDAVDGERDSIRHKIFSALHVGRWHWARHAPFCVSALGAHLQPCPMAWGGAPTHRELSRCAPSASGSASVSPYANVWEYPLHIIVSLACRGVTIGLVSQQESHGSLVHTLVMQVSRLLGRTPLFLSVAECTTASILAHRVSNALLDGCVVLLSGLLDAPPDVKRVLAIIAQTLSAGGELPYCSDDRTAYSSVTELDQSLVRVPLGRDSTHPSEHRVGMLMLDLPSLEPGSRTVVPEGMPSMPARYFVIAPPRERLSYSPRHTGKACLAVVVVYRDVLPRLFLSPEMLQVAIELAGPDRSVPMAVLMFLSMSFRAALSGLALTVSAAFGVQSLPLPYYGNDDDDTSSEESGQGAVDTCLTEEGEYAVGWLTKVLGCVPMVCIHTSNPVSARVLVERACADGERQLRHVAHPAALTHSGKLEDPASSGTVSTLTCVDMSWDPEGTVTARLFSTLKTSSRDSHVFIFPQQPKHSMFRVPTLITHYGMFRQSVSCRLALQRVTETKPDTRSLAQDEFFYGVIVRFIEMYIDGLDFDLSDTACSFLHAVILWLLAEQGILTVKPRPTPCTVDTPTDGGGVDMPLPDSDSGPFALPNIGTLQVKLTTIFLTQFGSKNGLGHLVSMLMVAFSTVFSAFNIMASVGDNFSADIFDSLREITCSPGAMGALKTLHSEFNDLDPDRFADAFADLQPRQYDVVRFNQERACLELYSLRDPTVTQAEHQPDWMCPPVLTDIHRVYAHSLAAACCFGLHIMLNSPMYCGKSYIIAASQTLLPSFVQGLSCVVDPSADSATDMVLEHMTRTAGGTVVPAFSRCIAAALDYNTGSGASVIKSPCFQTLVSGVGMFPRVERQPDYTQLKLGVDSNHASTQCVESVDSLGVQMGTWEVQNVAVVIEAHLPLEDTALFDSVCVVLDGERLCSDACLRGMAFSLPLGEGVSAEDVVRVTKHAASMFDISPILVLQSLMHLTLLGGTSPDMVCVNPVSWMTAVTRSVMVPPTHAQKSQMTPIAMMLGGGDTLDDTGYGSESPSKGMVRRDTASSVPMSPDLGYSSVGSASSPMPRMMSGGPQVVRVDPITNGLLRHQSPYRQQQTYVQSDAPSMSEEGSGLGSIRAAGSRYLMSGSMSGSSSANGTGSVASETPTSVAGDTALVEDAPPVARDDRQEFQRDMLKGYMHPVDPREWERVIESTLFPNSQSSISGGMSTIGSLSPILAVGYPMQSVISTLHTLLPSDVPPVLQAILALEDWSSSNTASALRLCRTPTPANPKPHLRVPIVTLSLSGRTPLDIDHATKALIRILCYTESIPRMASFSYKTQQKKHRQEARRRVGVVQNLEAGSRLIGWRINANQSTYAPSSGTTTTMSLDSVGSVTTPQFVSEEYDIHLPRAVVDVGVLRLGLRVAENQDSALQVALWTAFQLDSLEDRIRALIRLSIVLACGVSPSLAVQPARQDMRPFKVFPSSCESRLIPPVLPEPPICSRVLLRIPGDMLSKSAVLQCTIMALGKGHMPPVFSAAALARLHFAVATTYSTVPGETVLSAKLSQGLAVLVTNSEYRADNRLYRTHLLGHSHVPMHTMHREGIVPVHNSHFTHRYGHEYDSIPKESSNRVVSTVMQRLIGLETEGIGNEETWLHPSYYELAVHFAAVFHHYWVEVTTRLTSLSSSLTEYLVQRESVSERLQQSVDRARLLIDPWVGGGRGRDTEEEKSVTEKSARVESDWMRGTESYASLAALLTFDHTLMSDPTRLAPILSPMTGRNQHIADNPVYILPYVTTLVNYTYRHVFTHPVRPFHWMSLGLVPVQDEAVWACQKACHVLKGVQGAVVLLDCVYGEALAKTLSMWRHGMLDKLSPTNKPAQNTKVLRDAQSLCRQSVVRFDGGFEATCQSISKALQNKRDLILVSKRRQPASSQAVQLLLQIMRAYISQSTKPGQEFLIGTHQVLLKTPIHSRRIFVCVPQECLSAPHFRTLICCSPEPAFNLLSVLTAVEKTGRASGNGPIRRVVLLEHGMHSHMHSLKGGIGTVAMHLKPREEEDKVVQVLDALADHHNRAEELFKELCSVWDMTTPFQQWREMRLHLSSTLKTYPSPLIRALGRWEHQLEYLRHGLVGVMQGGRVSTGTSPPDTPRLSHVVGQAFMGGLGKICEKMHTIATQPSHVPSILTSTLLTGLRLRGHISGSVLPVLKALYGADWETLRELAEKPRAIGLARVLDPVIRSVTNGHAGKGLRDALGRLVHLEASCHSLFNGLCAEVSTYRQLRSGLVEVCRDSEGALRCLVGLLNGASCTDRVLQGAKVTPIWLPSAVLGKYSTADADIVLFKHLCVCLCLNPTSGLAALSAYLRATSLSTHSVKGMQERESVLAKDRASLSRHWDRVEQSVHTLAHSSNPRALHVIVHADCLWLLPDIAGALWGVGQVPIYGLDGASGHRIRVVQFDQITHLSVNDPVFYEERKMLVLVPASASREYDALADSLVARSSHTVSIAADMVAPYSLAHRLMGHALEVSLSATDSGDRVGPGTAQYVSSGFSTEMQRVIRGFCLSYGAIDTEASSPVGAQDAYLSAQLLTMQIATMSRYPRIKSLIEQRGLATPYQARLPGGIAQHVKREVPLCHQFYVHETGIDSIRWYLPDILGSMLWSRRCSAVGVDPLRAKGHSTLSLGAMVHAMHSVTQTPDTPARSLMVPAQVELSSPCASLDASDAVYGRRIGDHTDTFGRSSPSVRSLSYRNHPLSVCSSGAPSICSSLSLSSRHGVPSLSGIPTRPIPLGGIAGESRDEEREREGPRVAFIWPKAEEAGAAVLSVSLSLKESLSALDAVYTHGTSGGACLIAHYFGVRGVQIRGFRMPSLLRQLRCTMQCSGREDSAVSFLSDESLDLCEDSCTLLDICGSMVGDEYMREIDEFLSFFPVCTWTSQDGPSNLCHVSYTSTQAILTGLRVLYAMYHGVPLGTTCRYMISPTLPTDTEEFVVCVSAEMVGFVLDSTRTTIVMDSFFLPSKRVRLYLHVTAGDKLTPLRDMPMDTVMETEVETHTQPASSAGSSVVSIVRPGVSGEGVPIHHSTSGGGGGSGRSIADEVDVPVLYRGDRLGSVRLSTWVHRSYWAGVHFDVISTDTPVSMSP</sequence>
<dbReference type="Proteomes" id="UP000265618">
    <property type="component" value="Unassembled WGS sequence"/>
</dbReference>
<dbReference type="EMBL" id="BDIP01000311">
    <property type="protein sequence ID" value="GIQ81121.1"/>
    <property type="molecule type" value="Genomic_DNA"/>
</dbReference>
<reference evidence="2 3" key="1">
    <citation type="journal article" date="2018" name="PLoS ONE">
        <title>The draft genome of Kipferlia bialata reveals reductive genome evolution in fornicate parasites.</title>
        <authorList>
            <person name="Tanifuji G."/>
            <person name="Takabayashi S."/>
            <person name="Kume K."/>
            <person name="Takagi M."/>
            <person name="Nakayama T."/>
            <person name="Kamikawa R."/>
            <person name="Inagaki Y."/>
            <person name="Hashimoto T."/>
        </authorList>
    </citation>
    <scope>NUCLEOTIDE SEQUENCE [LARGE SCALE GENOMIC DNA]</scope>
    <source>
        <strain evidence="2">NY0173</strain>
    </source>
</reference>
<evidence type="ECO:0000313" key="2">
    <source>
        <dbReference type="EMBL" id="GIQ81121.1"/>
    </source>
</evidence>
<feature type="region of interest" description="Disordered" evidence="1">
    <location>
        <begin position="399"/>
        <end position="422"/>
    </location>
</feature>
<feature type="region of interest" description="Disordered" evidence="1">
    <location>
        <begin position="2798"/>
        <end position="2841"/>
    </location>
</feature>
<proteinExistence type="predicted"/>
<feature type="region of interest" description="Disordered" evidence="1">
    <location>
        <begin position="2898"/>
        <end position="2936"/>
    </location>
</feature>
<organism evidence="2 3">
    <name type="scientific">Kipferlia bialata</name>
    <dbReference type="NCBI Taxonomy" id="797122"/>
    <lineage>
        <taxon>Eukaryota</taxon>
        <taxon>Metamonada</taxon>
        <taxon>Carpediemonas-like organisms</taxon>
        <taxon>Kipferlia</taxon>
    </lineage>
</organism>
<feature type="region of interest" description="Disordered" evidence="1">
    <location>
        <begin position="42"/>
        <end position="181"/>
    </location>
</feature>
<protein>
    <submittedName>
        <fullName evidence="2">Uncharacterized protein</fullName>
    </submittedName>
</protein>
<keyword evidence="3" id="KW-1185">Reference proteome</keyword>
<feature type="compositionally biased region" description="Polar residues" evidence="1">
    <location>
        <begin position="136"/>
        <end position="145"/>
    </location>
</feature>
<name>A0A9K3CPS8_9EUKA</name>
<feature type="compositionally biased region" description="Low complexity" evidence="1">
    <location>
        <begin position="406"/>
        <end position="422"/>
    </location>
</feature>
<gene>
    <name evidence="2" type="ORF">KIPB_002030</name>
</gene>
<accession>A0A9K3CPS8</accession>
<evidence type="ECO:0000256" key="1">
    <source>
        <dbReference type="SAM" id="MobiDB-lite"/>
    </source>
</evidence>
<feature type="compositionally biased region" description="Low complexity" evidence="1">
    <location>
        <begin position="2898"/>
        <end position="2914"/>
    </location>
</feature>
<evidence type="ECO:0000313" key="3">
    <source>
        <dbReference type="Proteomes" id="UP000265618"/>
    </source>
</evidence>